<sequence length="422" mass="46356">MTGNPHLAARIERAGLTQGELADRLNQRIGALTGQLGKLTDRHVRNWVTGKTRWPQTRQRLVLEEEFGVTAEELGFSPPAGRERAPSEDSVRRRTFTTATASLTAAALLSSAPSNGSRRVGMSDADRLERNFVELVHDDNETGASIRLETRALAHAQHALDLQAVGQAATRVRQRLYYLAAAFTGTALWAAVDSQQPQRALGHLHQAMKLAGMAGSSEMQMRLWGHAALLSYQEHQMHDALAAAEAGTREHICRQDPLFRSLASARLAGIQSALGEDTPARRSLAAAEKAYQRADLEDERAAWMAFFDRAELDGLSALVMGRLGRHADSEAHLHRTLARLRPEYRRNRTYYGLNLALAQLAQGEAEQAHATALQYLPAPGQKTSGRTGKLLQQFDQGLTRLAPGSRIAVEWADRYAEGDQTP</sequence>
<organism evidence="1 2">
    <name type="scientific">Streptomyces canus</name>
    <dbReference type="NCBI Taxonomy" id="58343"/>
    <lineage>
        <taxon>Bacteria</taxon>
        <taxon>Bacillati</taxon>
        <taxon>Actinomycetota</taxon>
        <taxon>Actinomycetes</taxon>
        <taxon>Kitasatosporales</taxon>
        <taxon>Streptomycetaceae</taxon>
        <taxon>Streptomyces</taxon>
        <taxon>Streptomyces aurantiacus group</taxon>
    </lineage>
</organism>
<proteinExistence type="predicted"/>
<dbReference type="RefSeq" id="WP_306972066.1">
    <property type="nucleotide sequence ID" value="NZ_JAUSZV010000003.1"/>
</dbReference>
<comment type="caution">
    <text evidence="1">The sequence shown here is derived from an EMBL/GenBank/DDBJ whole genome shotgun (WGS) entry which is preliminary data.</text>
</comment>
<evidence type="ECO:0000313" key="2">
    <source>
        <dbReference type="Proteomes" id="UP001234216"/>
    </source>
</evidence>
<name>A0AAW8F318_9ACTN</name>
<gene>
    <name evidence="1" type="ORF">QFZ22_000461</name>
</gene>
<evidence type="ECO:0000313" key="1">
    <source>
        <dbReference type="EMBL" id="MDQ0904476.1"/>
    </source>
</evidence>
<dbReference type="Proteomes" id="UP001234216">
    <property type="component" value="Unassembled WGS sequence"/>
</dbReference>
<protein>
    <submittedName>
        <fullName evidence="1">Tetratricopeptide (TPR) repeat protein</fullName>
    </submittedName>
</protein>
<dbReference type="EMBL" id="JAUSZV010000003">
    <property type="protein sequence ID" value="MDQ0904476.1"/>
    <property type="molecule type" value="Genomic_DNA"/>
</dbReference>
<reference evidence="1" key="1">
    <citation type="submission" date="2023-07" db="EMBL/GenBank/DDBJ databases">
        <title>Comparative genomics of wheat-associated soil bacteria to identify genetic determinants of phenazine resistance.</title>
        <authorList>
            <person name="Mouncey N."/>
        </authorList>
    </citation>
    <scope>NUCLEOTIDE SEQUENCE</scope>
    <source>
        <strain evidence="1">V4I22</strain>
    </source>
</reference>
<dbReference type="AlphaFoldDB" id="A0AAW8F318"/>
<accession>A0AAW8F318</accession>